<dbReference type="Pfam" id="PF01868">
    <property type="entry name" value="RNase_P-MRP_p29"/>
    <property type="match status" value="1"/>
</dbReference>
<dbReference type="GO" id="GO:0030677">
    <property type="term" value="C:ribonuclease P complex"/>
    <property type="evidence" value="ECO:0007669"/>
    <property type="project" value="InterPro"/>
</dbReference>
<feature type="compositionally biased region" description="Polar residues" evidence="4">
    <location>
        <begin position="39"/>
        <end position="49"/>
    </location>
</feature>
<dbReference type="GO" id="GO:0005634">
    <property type="term" value="C:nucleus"/>
    <property type="evidence" value="ECO:0007669"/>
    <property type="project" value="UniProtKB-SubCell"/>
</dbReference>
<dbReference type="GO" id="GO:0033204">
    <property type="term" value="F:ribonuclease P RNA binding"/>
    <property type="evidence" value="ECO:0007669"/>
    <property type="project" value="InterPro"/>
</dbReference>
<comment type="caution">
    <text evidence="5">The sequence shown here is derived from an EMBL/GenBank/DDBJ whole genome shotgun (WGS) entry which is preliminary data.</text>
</comment>
<feature type="compositionally biased region" description="Polar residues" evidence="4">
    <location>
        <begin position="1"/>
        <end position="13"/>
    </location>
</feature>
<proteinExistence type="inferred from homology"/>
<dbReference type="PIRSF" id="PIRSF027081">
    <property type="entry name" value="RNase_P/MRP_p29_subunit"/>
    <property type="match status" value="1"/>
</dbReference>
<dbReference type="GO" id="GO:0006364">
    <property type="term" value="P:rRNA processing"/>
    <property type="evidence" value="ECO:0007669"/>
    <property type="project" value="TreeGrafter"/>
</dbReference>
<dbReference type="PANTHER" id="PTHR13348:SF0">
    <property type="entry name" value="RIBONUCLEASE P PROTEIN SUBUNIT P29"/>
    <property type="match status" value="1"/>
</dbReference>
<dbReference type="InterPro" id="IPR036980">
    <property type="entry name" value="RNase_P/MRP_Rpp29_sf"/>
</dbReference>
<name>A0A9P6VRB2_9HELO</name>
<evidence type="ECO:0000256" key="1">
    <source>
        <dbReference type="ARBA" id="ARBA00004123"/>
    </source>
</evidence>
<dbReference type="SUPFAM" id="SSF101744">
    <property type="entry name" value="Rof/RNase P subunit-like"/>
    <property type="match status" value="1"/>
</dbReference>
<feature type="compositionally biased region" description="Basic and acidic residues" evidence="4">
    <location>
        <begin position="216"/>
        <end position="232"/>
    </location>
</feature>
<gene>
    <name evidence="5" type="ORF">D0Z07_0326</name>
</gene>
<dbReference type="GO" id="GO:0000172">
    <property type="term" value="C:ribonuclease MRP complex"/>
    <property type="evidence" value="ECO:0007669"/>
    <property type="project" value="InterPro"/>
</dbReference>
<dbReference type="AlphaFoldDB" id="A0A9P6VRB2"/>
<keyword evidence="6" id="KW-1185">Reference proteome</keyword>
<dbReference type="Proteomes" id="UP000785200">
    <property type="component" value="Unassembled WGS sequence"/>
</dbReference>
<dbReference type="PANTHER" id="PTHR13348">
    <property type="entry name" value="RIBONUCLEASE P SUBUNIT P29"/>
    <property type="match status" value="1"/>
</dbReference>
<feature type="compositionally biased region" description="Gly residues" evidence="4">
    <location>
        <begin position="203"/>
        <end position="215"/>
    </location>
</feature>
<evidence type="ECO:0000256" key="2">
    <source>
        <dbReference type="ARBA" id="ARBA00006181"/>
    </source>
</evidence>
<comment type="similarity">
    <text evidence="2">Belongs to the eukaryotic/archaeal RNase P protein component 1 family.</text>
</comment>
<evidence type="ECO:0000256" key="3">
    <source>
        <dbReference type="PIRNR" id="PIRNR027081"/>
    </source>
</evidence>
<feature type="region of interest" description="Disordered" evidence="4">
    <location>
        <begin position="193"/>
        <end position="232"/>
    </location>
</feature>
<dbReference type="GO" id="GO:0001682">
    <property type="term" value="P:tRNA 5'-leader removal"/>
    <property type="evidence" value="ECO:0007669"/>
    <property type="project" value="InterPro"/>
</dbReference>
<comment type="subcellular location">
    <subcellularLocation>
        <location evidence="1">Nucleus</location>
    </subcellularLocation>
</comment>
<evidence type="ECO:0000256" key="4">
    <source>
        <dbReference type="SAM" id="MobiDB-lite"/>
    </source>
</evidence>
<dbReference type="OrthoDB" id="124041at2759"/>
<dbReference type="InterPro" id="IPR002730">
    <property type="entry name" value="Rpp29/RNP1"/>
</dbReference>
<dbReference type="InterPro" id="IPR016848">
    <property type="entry name" value="RNase_P/MRP_Rpp29-subunit"/>
</dbReference>
<accession>A0A9P6VRB2</accession>
<dbReference type="EMBL" id="VNKQ01000002">
    <property type="protein sequence ID" value="KAG0652775.1"/>
    <property type="molecule type" value="Genomic_DNA"/>
</dbReference>
<protein>
    <recommendedName>
        <fullName evidence="3">Ribonuclease P protein subunit</fullName>
    </recommendedName>
</protein>
<organism evidence="5 6">
    <name type="scientific">Hyphodiscus hymeniophilus</name>
    <dbReference type="NCBI Taxonomy" id="353542"/>
    <lineage>
        <taxon>Eukaryota</taxon>
        <taxon>Fungi</taxon>
        <taxon>Dikarya</taxon>
        <taxon>Ascomycota</taxon>
        <taxon>Pezizomycotina</taxon>
        <taxon>Leotiomycetes</taxon>
        <taxon>Helotiales</taxon>
        <taxon>Hyphodiscaceae</taxon>
        <taxon>Hyphodiscus</taxon>
    </lineage>
</organism>
<evidence type="ECO:0000313" key="6">
    <source>
        <dbReference type="Proteomes" id="UP000785200"/>
    </source>
</evidence>
<dbReference type="SMART" id="SM00538">
    <property type="entry name" value="POP4"/>
    <property type="match status" value="1"/>
</dbReference>
<evidence type="ECO:0000313" key="5">
    <source>
        <dbReference type="EMBL" id="KAG0652775.1"/>
    </source>
</evidence>
<feature type="region of interest" description="Disordered" evidence="4">
    <location>
        <begin position="1"/>
        <end position="70"/>
    </location>
</feature>
<keyword evidence="3" id="KW-0819">tRNA processing</keyword>
<dbReference type="Gene3D" id="2.30.30.210">
    <property type="entry name" value="Ribonuclease P/MRP, subunit p29"/>
    <property type="match status" value="1"/>
</dbReference>
<reference evidence="5" key="1">
    <citation type="submission" date="2019-07" db="EMBL/GenBank/DDBJ databases">
        <title>Hyphodiscus hymeniophilus genome sequencing and assembly.</title>
        <authorList>
            <person name="Kramer G."/>
            <person name="Nodwell J."/>
        </authorList>
    </citation>
    <scope>NUCLEOTIDE SEQUENCE</scope>
    <source>
        <strain evidence="5">ATCC 34498</strain>
    </source>
</reference>
<sequence>MASKNESIAQTLLSRAHSPDSAQRIYTEKVLQRPLHLKPTTSTTPNAQVQRRLDRTSKLSKKKLKPKPLSSRQKRSLCLYDIPPSAQKYAIYEPLHQMWLGYIREVLGIDEQGNGPDGREIHVGNAMAAKLCSADYHGAEVEVVRSRCVSRVGVRGIVVKDSKFIFEIVSRGNKVKSVPKEHTVFRFAIPRPRKETEDREVEGQGGDMGIGGAGKESGDMAQEREEEKTEGKKDLIFELHGDQFIYRAADRANRKFKTHHLPDL</sequence>
<dbReference type="InterPro" id="IPR023534">
    <property type="entry name" value="Rof/RNase_P-like"/>
</dbReference>
<keyword evidence="3" id="KW-0539">Nucleus</keyword>